<dbReference type="KEGG" id="sla:SERLADRAFT_463475"/>
<name>F8NSB6_SERL9</name>
<organism>
    <name type="scientific">Serpula lacrymans var. lacrymans (strain S7.9)</name>
    <name type="common">Dry rot fungus</name>
    <dbReference type="NCBI Taxonomy" id="578457"/>
    <lineage>
        <taxon>Eukaryota</taxon>
        <taxon>Fungi</taxon>
        <taxon>Dikarya</taxon>
        <taxon>Basidiomycota</taxon>
        <taxon>Agaricomycotina</taxon>
        <taxon>Agaricomycetes</taxon>
        <taxon>Agaricomycetidae</taxon>
        <taxon>Boletales</taxon>
        <taxon>Coniophorineae</taxon>
        <taxon>Serpulaceae</taxon>
        <taxon>Serpula</taxon>
    </lineage>
</organism>
<dbReference type="Proteomes" id="UP000008064">
    <property type="component" value="Unassembled WGS sequence"/>
</dbReference>
<keyword evidence="1" id="KW-0812">Transmembrane</keyword>
<proteinExistence type="predicted"/>
<accession>F8NSB6</accession>
<dbReference type="HOGENOM" id="CLU_091761_0_0_1"/>
<dbReference type="RefSeq" id="XP_007316598.1">
    <property type="nucleotide sequence ID" value="XM_007316536.1"/>
</dbReference>
<feature type="transmembrane region" description="Helical" evidence="1">
    <location>
        <begin position="95"/>
        <end position="117"/>
    </location>
</feature>
<dbReference type="GeneID" id="18818565"/>
<gene>
    <name evidence="2" type="ORF">SERLADRAFT_463475</name>
</gene>
<sequence>MSFFSRIKNFRPLRSLRAQGTSSAPSIVRSQTPFYELAKPHLLFRLTLPFLAADAIWTLGGCELIWNHWTEPVENAEEGSEDPSAGPLKYAPRPIWQRLGLMTMILTFGGAWALLILRNSGRNVRKLYILPSPTAPTNPKSNTKGPTGSRVFIQCFNQWRSRGRMFDVRDCTLSSIRNSRDLVLKTGRVSGRKGEFALTAEGASMDGKFVSMGAFRNKTMAQFGLKDGGWKSGPIYNGKEL</sequence>
<keyword evidence="1" id="KW-0472">Membrane</keyword>
<evidence type="ECO:0000313" key="2">
    <source>
        <dbReference type="EMBL" id="EGO26425.1"/>
    </source>
</evidence>
<reference evidence="2" key="1">
    <citation type="submission" date="2011-04" db="EMBL/GenBank/DDBJ databases">
        <title>Evolution of plant cell wall degrading machinery underlies the functional diversity of forest fungi.</title>
        <authorList>
            <consortium name="US DOE Joint Genome Institute (JGI-PGF)"/>
            <person name="Eastwood D.C."/>
            <person name="Floudas D."/>
            <person name="Binder M."/>
            <person name="Majcherczyk A."/>
            <person name="Schneider P."/>
            <person name="Aerts A."/>
            <person name="Asiegbu F.O."/>
            <person name="Baker S.E."/>
            <person name="Barry K."/>
            <person name="Bendiksby M."/>
            <person name="Blumentritt M."/>
            <person name="Coutinho P.M."/>
            <person name="Cullen D."/>
            <person name="Cullen D."/>
            <person name="Gathman A."/>
            <person name="Goodell B."/>
            <person name="Henrissat B."/>
            <person name="Ihrmark K."/>
            <person name="Kauserud H."/>
            <person name="Kohler A."/>
            <person name="LaButti K."/>
            <person name="Lapidus A."/>
            <person name="Lavin J.L."/>
            <person name="Lee Y.-H."/>
            <person name="Lindquist E."/>
            <person name="Lilly W."/>
            <person name="Lucas S."/>
            <person name="Morin E."/>
            <person name="Murat C."/>
            <person name="Oguiza J.A."/>
            <person name="Park J."/>
            <person name="Pisabarro A.G."/>
            <person name="Riley R."/>
            <person name="Rosling A."/>
            <person name="Salamov A."/>
            <person name="Schmidt O."/>
            <person name="Schmutz J."/>
            <person name="Skrede I."/>
            <person name="Stenlid J."/>
            <person name="Wiebenga A."/>
            <person name="Xie X."/>
            <person name="Kues U."/>
            <person name="Hibbett D.S."/>
            <person name="Hoffmeister D."/>
            <person name="Hogberg N."/>
            <person name="Martin F."/>
            <person name="Grigoriev I.V."/>
            <person name="Watkinson S.C."/>
        </authorList>
    </citation>
    <scope>NUCLEOTIDE SEQUENCE</scope>
    <source>
        <strain evidence="2">S7.9</strain>
    </source>
</reference>
<keyword evidence="1" id="KW-1133">Transmembrane helix</keyword>
<protein>
    <submittedName>
        <fullName evidence="2">Uncharacterized protein</fullName>
    </submittedName>
</protein>
<dbReference type="AlphaFoldDB" id="F8NSB6"/>
<evidence type="ECO:0000256" key="1">
    <source>
        <dbReference type="SAM" id="Phobius"/>
    </source>
</evidence>
<dbReference type="OrthoDB" id="2607755at2759"/>
<dbReference type="EMBL" id="GL945432">
    <property type="protein sequence ID" value="EGO26425.1"/>
    <property type="molecule type" value="Genomic_DNA"/>
</dbReference>